<dbReference type="AlphaFoldDB" id="A0A382RWT1"/>
<dbReference type="GO" id="GO:0004140">
    <property type="term" value="F:dephospho-CoA kinase activity"/>
    <property type="evidence" value="ECO:0007669"/>
    <property type="project" value="InterPro"/>
</dbReference>
<dbReference type="EMBL" id="UINC01124775">
    <property type="protein sequence ID" value="SVD02154.1"/>
    <property type="molecule type" value="Genomic_DNA"/>
</dbReference>
<protein>
    <recommendedName>
        <fullName evidence="4">Dephospho-CoA kinase</fullName>
    </recommendedName>
</protein>
<name>A0A382RWT1_9ZZZZ</name>
<sequence length="209" mass="22838">VVRSGPFILGLTGSIAMGKSETASMFRRLRVPIFDADEEVHHLLGQGGKAAELVSAAFPSVMKEEAIDRQALGKLVFASSADLRLLEGILHPLVGRARKRFLRRAAGSRVSVVVVDVPLLFETRGEGRCDAVVVVSAPDFVQRQRAMSRADMTAEKLEAILARQTPDIIKRRRADFVVATGIGRRAALVAVHNILRIVRNGGCSSRRYR</sequence>
<dbReference type="Gene3D" id="3.40.50.300">
    <property type="entry name" value="P-loop containing nucleotide triphosphate hydrolases"/>
    <property type="match status" value="1"/>
</dbReference>
<proteinExistence type="inferred from homology"/>
<dbReference type="NCBIfam" id="TIGR00152">
    <property type="entry name" value="dephospho-CoA kinase"/>
    <property type="match status" value="1"/>
</dbReference>
<reference evidence="3" key="1">
    <citation type="submission" date="2018-05" db="EMBL/GenBank/DDBJ databases">
        <authorList>
            <person name="Lanie J.A."/>
            <person name="Ng W.-L."/>
            <person name="Kazmierczak K.M."/>
            <person name="Andrzejewski T.M."/>
            <person name="Davidsen T.M."/>
            <person name="Wayne K.J."/>
            <person name="Tettelin H."/>
            <person name="Glass J.I."/>
            <person name="Rusch D."/>
            <person name="Podicherti R."/>
            <person name="Tsui H.-C.T."/>
            <person name="Winkler M.E."/>
        </authorList>
    </citation>
    <scope>NUCLEOTIDE SEQUENCE</scope>
</reference>
<dbReference type="CDD" id="cd02022">
    <property type="entry name" value="DPCK"/>
    <property type="match status" value="1"/>
</dbReference>
<dbReference type="PANTHER" id="PTHR10695">
    <property type="entry name" value="DEPHOSPHO-COA KINASE-RELATED"/>
    <property type="match status" value="1"/>
</dbReference>
<evidence type="ECO:0008006" key="4">
    <source>
        <dbReference type="Google" id="ProtNLM"/>
    </source>
</evidence>
<evidence type="ECO:0000313" key="3">
    <source>
        <dbReference type="EMBL" id="SVD02154.1"/>
    </source>
</evidence>
<gene>
    <name evidence="3" type="ORF">METZ01_LOCUS355008</name>
</gene>
<accession>A0A382RWT1</accession>
<evidence type="ECO:0000256" key="2">
    <source>
        <dbReference type="ARBA" id="ARBA00022840"/>
    </source>
</evidence>
<dbReference type="InterPro" id="IPR001977">
    <property type="entry name" value="Depp_CoAkinase"/>
</dbReference>
<keyword evidence="2" id="KW-0067">ATP-binding</keyword>
<keyword evidence="1" id="KW-0547">Nucleotide-binding</keyword>
<dbReference type="GO" id="GO:0005524">
    <property type="term" value="F:ATP binding"/>
    <property type="evidence" value="ECO:0007669"/>
    <property type="project" value="UniProtKB-KW"/>
</dbReference>
<dbReference type="InterPro" id="IPR027417">
    <property type="entry name" value="P-loop_NTPase"/>
</dbReference>
<dbReference type="PANTHER" id="PTHR10695:SF46">
    <property type="entry name" value="BIFUNCTIONAL COENZYME A SYNTHASE-RELATED"/>
    <property type="match status" value="1"/>
</dbReference>
<dbReference type="SUPFAM" id="SSF52540">
    <property type="entry name" value="P-loop containing nucleoside triphosphate hydrolases"/>
    <property type="match status" value="1"/>
</dbReference>
<organism evidence="3">
    <name type="scientific">marine metagenome</name>
    <dbReference type="NCBI Taxonomy" id="408172"/>
    <lineage>
        <taxon>unclassified sequences</taxon>
        <taxon>metagenomes</taxon>
        <taxon>ecological metagenomes</taxon>
    </lineage>
</organism>
<dbReference type="GO" id="GO:0015937">
    <property type="term" value="P:coenzyme A biosynthetic process"/>
    <property type="evidence" value="ECO:0007669"/>
    <property type="project" value="InterPro"/>
</dbReference>
<evidence type="ECO:0000256" key="1">
    <source>
        <dbReference type="ARBA" id="ARBA00022741"/>
    </source>
</evidence>
<dbReference type="Pfam" id="PF01121">
    <property type="entry name" value="CoaE"/>
    <property type="match status" value="1"/>
</dbReference>
<dbReference type="HAMAP" id="MF_00376">
    <property type="entry name" value="Dephospho_CoA_kinase"/>
    <property type="match status" value="1"/>
</dbReference>
<feature type="non-terminal residue" evidence="3">
    <location>
        <position position="1"/>
    </location>
</feature>
<dbReference type="PROSITE" id="PS51219">
    <property type="entry name" value="DPCK"/>
    <property type="match status" value="1"/>
</dbReference>